<keyword evidence="4" id="KW-1185">Reference proteome</keyword>
<feature type="compositionally biased region" description="Basic and acidic residues" evidence="1">
    <location>
        <begin position="223"/>
        <end position="241"/>
    </location>
</feature>
<dbReference type="EMBL" id="VDUZ01000015">
    <property type="protein sequence ID" value="TXL75208.1"/>
    <property type="molecule type" value="Genomic_DNA"/>
</dbReference>
<evidence type="ECO:0000256" key="1">
    <source>
        <dbReference type="SAM" id="MobiDB-lite"/>
    </source>
</evidence>
<feature type="region of interest" description="Disordered" evidence="1">
    <location>
        <begin position="216"/>
        <end position="241"/>
    </location>
</feature>
<reference evidence="3 4" key="1">
    <citation type="submission" date="2019-06" db="EMBL/GenBank/DDBJ databases">
        <title>New taxonomy in bacterial strain CC-CFT640, isolated from vineyard.</title>
        <authorList>
            <person name="Lin S.-Y."/>
            <person name="Tsai C.-F."/>
            <person name="Young C.-C."/>
        </authorList>
    </citation>
    <scope>NUCLEOTIDE SEQUENCE [LARGE SCALE GENOMIC DNA]</scope>
    <source>
        <strain evidence="3 4">CC-CFT640</strain>
    </source>
</reference>
<evidence type="ECO:0000256" key="2">
    <source>
        <dbReference type="SAM" id="SignalP"/>
    </source>
</evidence>
<evidence type="ECO:0000313" key="4">
    <source>
        <dbReference type="Proteomes" id="UP000321638"/>
    </source>
</evidence>
<protein>
    <submittedName>
        <fullName evidence="3">Uncharacterized protein</fullName>
    </submittedName>
</protein>
<comment type="caution">
    <text evidence="3">The sequence shown here is derived from an EMBL/GenBank/DDBJ whole genome shotgun (WGS) entry which is preliminary data.</text>
</comment>
<sequence>MKRAWTILMLVSCSPCALAQSESGLALQSMDRSELCVTNGTVSTLSGGWLAIDTPSSRAVVSTAPKRMADQVAEIRFRYLGPTRASRPLASGEMRRQIGLKLQAENTCNLIYAMWHIEPDTKVAVSIKRNVGMHAHAQCDARGYLNITAQRRLDAPPIRPGEPHTLRAELHGNDLTVTADGKVAWQGALGNEASSLSGPPGFRTDNARFEFQYYTRGSTKTGRQPERAPLESDRCVTSEGD</sequence>
<feature type="chain" id="PRO_5022795372" evidence="2">
    <location>
        <begin position="20"/>
        <end position="241"/>
    </location>
</feature>
<dbReference type="Proteomes" id="UP000321638">
    <property type="component" value="Unassembled WGS sequence"/>
</dbReference>
<proteinExistence type="predicted"/>
<name>A0A5C8PMP0_9HYPH</name>
<organism evidence="3 4">
    <name type="scientific">Vineibacter terrae</name>
    <dbReference type="NCBI Taxonomy" id="2586908"/>
    <lineage>
        <taxon>Bacteria</taxon>
        <taxon>Pseudomonadati</taxon>
        <taxon>Pseudomonadota</taxon>
        <taxon>Alphaproteobacteria</taxon>
        <taxon>Hyphomicrobiales</taxon>
        <taxon>Vineibacter</taxon>
    </lineage>
</organism>
<dbReference type="OrthoDB" id="5382286at2"/>
<keyword evidence="2" id="KW-0732">Signal</keyword>
<dbReference type="AlphaFoldDB" id="A0A5C8PMP0"/>
<feature type="signal peptide" evidence="2">
    <location>
        <begin position="1"/>
        <end position="19"/>
    </location>
</feature>
<dbReference type="RefSeq" id="WP_147847779.1">
    <property type="nucleotide sequence ID" value="NZ_VDUZ01000015.1"/>
</dbReference>
<accession>A0A5C8PMP0</accession>
<evidence type="ECO:0000313" key="3">
    <source>
        <dbReference type="EMBL" id="TXL75208.1"/>
    </source>
</evidence>
<gene>
    <name evidence="3" type="ORF">FHP25_15135</name>
</gene>